<protein>
    <submittedName>
        <fullName evidence="2">Uncharacterized protein</fullName>
    </submittedName>
</protein>
<evidence type="ECO:0000313" key="2">
    <source>
        <dbReference type="EMBL" id="KAF2688554.1"/>
    </source>
</evidence>
<keyword evidence="1" id="KW-0812">Transmembrane</keyword>
<dbReference type="OrthoDB" id="4508088at2759"/>
<proteinExistence type="predicted"/>
<feature type="transmembrane region" description="Helical" evidence="1">
    <location>
        <begin position="261"/>
        <end position="280"/>
    </location>
</feature>
<evidence type="ECO:0000313" key="3">
    <source>
        <dbReference type="Proteomes" id="UP000799291"/>
    </source>
</evidence>
<dbReference type="AlphaFoldDB" id="A0A6G1JDB4"/>
<accession>A0A6G1JDB4</accession>
<gene>
    <name evidence="2" type="ORF">K458DRAFT_428109</name>
</gene>
<name>A0A6G1JDB4_9PLEO</name>
<sequence>MHTAALADYDKLINGGYDKKFKTYADAVVKSGKAVVNKFMYDKGNDYFTCDVTEVITCCKYCKYVNNPGNGECRWCGGSCGSWDTVCENPEVLCGEMPTSYENKTGPCSPDFSLRAGPEPADGYANAIYWKFRDDLLTNTGISEDSIKFTNVHHVSECAPTDKHCKDRSWDYNYPVLDGYDREDIIDPKDVVSEAYNNLKNISTDLDDVSEMIKNEMYEADTGDLVDSLALPILMIKGAVKQMSDIIDTVDDMEEEKRKNIILAFLFAIFFFLPIAGQIIGTVAALANFAHVIATIGVLGDIALDIQSIVEGKNNLPLAIFGIVLSPLALMDAAKIAKAVSTRREMTTEQVGKLGERVSKPLESIAKMKGGVCTRPGAFKRDLPFGAIPREFGFGMSPVNMRGYNLAVLAKARFL</sequence>
<keyword evidence="1" id="KW-1133">Transmembrane helix</keyword>
<keyword evidence="1" id="KW-0472">Membrane</keyword>
<organism evidence="2 3">
    <name type="scientific">Lentithecium fluviatile CBS 122367</name>
    <dbReference type="NCBI Taxonomy" id="1168545"/>
    <lineage>
        <taxon>Eukaryota</taxon>
        <taxon>Fungi</taxon>
        <taxon>Dikarya</taxon>
        <taxon>Ascomycota</taxon>
        <taxon>Pezizomycotina</taxon>
        <taxon>Dothideomycetes</taxon>
        <taxon>Pleosporomycetidae</taxon>
        <taxon>Pleosporales</taxon>
        <taxon>Massarineae</taxon>
        <taxon>Lentitheciaceae</taxon>
        <taxon>Lentithecium</taxon>
    </lineage>
</organism>
<dbReference type="Proteomes" id="UP000799291">
    <property type="component" value="Unassembled WGS sequence"/>
</dbReference>
<evidence type="ECO:0000256" key="1">
    <source>
        <dbReference type="SAM" id="Phobius"/>
    </source>
</evidence>
<reference evidence="2" key="1">
    <citation type="journal article" date="2020" name="Stud. Mycol.">
        <title>101 Dothideomycetes genomes: a test case for predicting lifestyles and emergence of pathogens.</title>
        <authorList>
            <person name="Haridas S."/>
            <person name="Albert R."/>
            <person name="Binder M."/>
            <person name="Bloem J."/>
            <person name="Labutti K."/>
            <person name="Salamov A."/>
            <person name="Andreopoulos B."/>
            <person name="Baker S."/>
            <person name="Barry K."/>
            <person name="Bills G."/>
            <person name="Bluhm B."/>
            <person name="Cannon C."/>
            <person name="Castanera R."/>
            <person name="Culley D."/>
            <person name="Daum C."/>
            <person name="Ezra D."/>
            <person name="Gonzalez J."/>
            <person name="Henrissat B."/>
            <person name="Kuo A."/>
            <person name="Liang C."/>
            <person name="Lipzen A."/>
            <person name="Lutzoni F."/>
            <person name="Magnuson J."/>
            <person name="Mondo S."/>
            <person name="Nolan M."/>
            <person name="Ohm R."/>
            <person name="Pangilinan J."/>
            <person name="Park H.-J."/>
            <person name="Ramirez L."/>
            <person name="Alfaro M."/>
            <person name="Sun H."/>
            <person name="Tritt A."/>
            <person name="Yoshinaga Y."/>
            <person name="Zwiers L.-H."/>
            <person name="Turgeon B."/>
            <person name="Goodwin S."/>
            <person name="Spatafora J."/>
            <person name="Crous P."/>
            <person name="Grigoriev I."/>
        </authorList>
    </citation>
    <scope>NUCLEOTIDE SEQUENCE</scope>
    <source>
        <strain evidence="2">CBS 122367</strain>
    </source>
</reference>
<dbReference type="EMBL" id="MU005573">
    <property type="protein sequence ID" value="KAF2688554.1"/>
    <property type="molecule type" value="Genomic_DNA"/>
</dbReference>
<keyword evidence="3" id="KW-1185">Reference proteome</keyword>